<dbReference type="PANTHER" id="PTHR24276:SF91">
    <property type="entry name" value="AT26814P-RELATED"/>
    <property type="match status" value="1"/>
</dbReference>
<dbReference type="InterPro" id="IPR009003">
    <property type="entry name" value="Peptidase_S1_PA"/>
</dbReference>
<organism evidence="8">
    <name type="scientific">Mesobuthus eupeus</name>
    <name type="common">Lesser Asian scorpion</name>
    <name type="synonym">Buthus eupeus</name>
    <dbReference type="NCBI Taxonomy" id="34648"/>
    <lineage>
        <taxon>Eukaryota</taxon>
        <taxon>Metazoa</taxon>
        <taxon>Ecdysozoa</taxon>
        <taxon>Arthropoda</taxon>
        <taxon>Chelicerata</taxon>
        <taxon>Arachnida</taxon>
        <taxon>Scorpiones</taxon>
        <taxon>Buthida</taxon>
        <taxon>Buthoidea</taxon>
        <taxon>Buthidae</taxon>
        <taxon>Mesobuthus</taxon>
    </lineage>
</organism>
<keyword evidence="4" id="KW-0720">Serine protease</keyword>
<evidence type="ECO:0000256" key="3">
    <source>
        <dbReference type="ARBA" id="ARBA00022801"/>
    </source>
</evidence>
<keyword evidence="6" id="KW-0732">Signal</keyword>
<keyword evidence="3" id="KW-0378">Hydrolase</keyword>
<proteinExistence type="evidence at transcript level"/>
<dbReference type="Gene3D" id="2.40.10.10">
    <property type="entry name" value="Trypsin-like serine proteases"/>
    <property type="match status" value="1"/>
</dbReference>
<comment type="similarity">
    <text evidence="1">Belongs to the peptidase S1 family.</text>
</comment>
<evidence type="ECO:0000313" key="8">
    <source>
        <dbReference type="EMBL" id="ABR21038.1"/>
    </source>
</evidence>
<evidence type="ECO:0000256" key="4">
    <source>
        <dbReference type="ARBA" id="ARBA00022825"/>
    </source>
</evidence>
<evidence type="ECO:0000256" key="6">
    <source>
        <dbReference type="SAM" id="SignalP"/>
    </source>
</evidence>
<dbReference type="GO" id="GO:0006508">
    <property type="term" value="P:proteolysis"/>
    <property type="evidence" value="ECO:0007669"/>
    <property type="project" value="UniProtKB-KW"/>
</dbReference>
<feature type="signal peptide" evidence="6">
    <location>
        <begin position="1"/>
        <end position="19"/>
    </location>
</feature>
<dbReference type="AlphaFoldDB" id="E4VP21"/>
<dbReference type="PANTHER" id="PTHR24276">
    <property type="entry name" value="POLYSERASE-RELATED"/>
    <property type="match status" value="1"/>
</dbReference>
<keyword evidence="5" id="KW-1015">Disulfide bond</keyword>
<dbReference type="GO" id="GO:0004252">
    <property type="term" value="F:serine-type endopeptidase activity"/>
    <property type="evidence" value="ECO:0007669"/>
    <property type="project" value="InterPro"/>
</dbReference>
<dbReference type="InterPro" id="IPR001254">
    <property type="entry name" value="Trypsin_dom"/>
</dbReference>
<evidence type="ECO:0000256" key="1">
    <source>
        <dbReference type="ARBA" id="ARBA00007664"/>
    </source>
</evidence>
<dbReference type="PROSITE" id="PS50240">
    <property type="entry name" value="TRYPSIN_DOM"/>
    <property type="match status" value="1"/>
</dbReference>
<evidence type="ECO:0000259" key="7">
    <source>
        <dbReference type="PROSITE" id="PS50240"/>
    </source>
</evidence>
<dbReference type="FunFam" id="2.40.10.10:FF:000068">
    <property type="entry name" value="transmembrane protease serine 2"/>
    <property type="match status" value="1"/>
</dbReference>
<feature type="domain" description="Peptidase S1" evidence="7">
    <location>
        <begin position="26"/>
        <end position="258"/>
    </location>
</feature>
<evidence type="ECO:0000256" key="2">
    <source>
        <dbReference type="ARBA" id="ARBA00022670"/>
    </source>
</evidence>
<accession>E4VP21</accession>
<dbReference type="InterPro" id="IPR050430">
    <property type="entry name" value="Peptidase_S1"/>
</dbReference>
<dbReference type="CDD" id="cd00190">
    <property type="entry name" value="Tryp_SPc"/>
    <property type="match status" value="1"/>
</dbReference>
<dbReference type="InterPro" id="IPR001314">
    <property type="entry name" value="Peptidase_S1A"/>
</dbReference>
<dbReference type="Pfam" id="PF00089">
    <property type="entry name" value="Trypsin"/>
    <property type="match status" value="1"/>
</dbReference>
<evidence type="ECO:0000256" key="5">
    <source>
        <dbReference type="ARBA" id="ARBA00023157"/>
    </source>
</evidence>
<dbReference type="EMBL" id="EF445063">
    <property type="protein sequence ID" value="ABR21038.1"/>
    <property type="molecule type" value="mRNA"/>
</dbReference>
<dbReference type="InterPro" id="IPR018114">
    <property type="entry name" value="TRYPSIN_HIS"/>
</dbReference>
<dbReference type="PROSITE" id="PS00134">
    <property type="entry name" value="TRYPSIN_HIS"/>
    <property type="match status" value="1"/>
</dbReference>
<keyword evidence="2 8" id="KW-0645">Protease</keyword>
<feature type="chain" id="PRO_5003189725" evidence="6">
    <location>
        <begin position="20"/>
        <end position="264"/>
    </location>
</feature>
<dbReference type="SUPFAM" id="SSF50494">
    <property type="entry name" value="Trypsin-like serine proteases"/>
    <property type="match status" value="1"/>
</dbReference>
<sequence length="264" mass="29641">MSSIFNVVFLSLLISTDLSIEDEKRIYGGRYANPGEFPWMVFIKVTDELNCSGYLISSSYILTAAHCMISPLQDMIARIGNIDSDSGQVYTFRSFSKHPDYDNNTLYGDIALLKLSNPVTFTPDVNRICLPSNNAFYNHETPVLQMGWGRFSNTSKEVTKILKVTDIGKVYGHNECQQLFDSLNITLPNGHVCVKNSGIDGVCEGDTGGPLVVKRGTEYTAIRSDSVGFYANCSIDNNFVEIFNDIFYHRQWIIDQMDETICEN</sequence>
<dbReference type="SMART" id="SM00020">
    <property type="entry name" value="Tryp_SPc"/>
    <property type="match status" value="1"/>
</dbReference>
<dbReference type="PRINTS" id="PR00722">
    <property type="entry name" value="CHYMOTRYPSIN"/>
</dbReference>
<name>E4VP21_MESEU</name>
<protein>
    <submittedName>
        <fullName evidence="8">Chymotrypsin-like protease-1</fullName>
    </submittedName>
</protein>
<dbReference type="InterPro" id="IPR043504">
    <property type="entry name" value="Peptidase_S1_PA_chymotrypsin"/>
</dbReference>
<reference evidence="8" key="1">
    <citation type="submission" date="2007-02" db="EMBL/GenBank/DDBJ databases">
        <title>Molecular characterization of a venom chymotrypsin-like protease-1 (Mevclip-1) from Mesobuthus eupeus.</title>
        <authorList>
            <person name="Zhu S."/>
            <person name="Gao B."/>
        </authorList>
    </citation>
    <scope>NUCLEOTIDE SEQUENCE</scope>
</reference>